<evidence type="ECO:0008006" key="3">
    <source>
        <dbReference type="Google" id="ProtNLM"/>
    </source>
</evidence>
<name>A0A0S7XS42_UNCSA</name>
<dbReference type="EMBL" id="LIZX01000126">
    <property type="protein sequence ID" value="KPJ65285.1"/>
    <property type="molecule type" value="Genomic_DNA"/>
</dbReference>
<dbReference type="Pfam" id="PF05559">
    <property type="entry name" value="DUF763"/>
    <property type="match status" value="1"/>
</dbReference>
<dbReference type="InterPro" id="IPR008482">
    <property type="entry name" value="DUF763"/>
</dbReference>
<comment type="caution">
    <text evidence="1">The sequence shown here is derived from an EMBL/GenBank/DDBJ whole genome shotgun (WGS) entry which is preliminary data.</text>
</comment>
<evidence type="ECO:0000313" key="1">
    <source>
        <dbReference type="EMBL" id="KPJ65285.1"/>
    </source>
</evidence>
<dbReference type="PANTHER" id="PTHR38597">
    <property type="entry name" value="BLL3834 PROTEIN"/>
    <property type="match status" value="1"/>
</dbReference>
<dbReference type="PATRIC" id="fig|1703775.3.peg.951"/>
<sequence>MRTGIANLPLHYGSAPRWLFDRMKKLAREITHIIVWEYGPEEFLLRLSDPFWFQAFGCVLGFDWHSSGVTTTVGGALKEGLKGSEKSLGIVVAGGKGATSRKTPEHIQTWAERLQLDSEIASKLIYASKMSAKVDNTAVQDGFQLYHHNLIFTKSGLWTVVQQGMNPDLRSARRYHWFSSSLRDFVEEPHSGIITERKTKTLDLTAKQSRQTRETSVELVKDSFPELIKDVKKLSKGSWGEVLNLPKEHPIYPEHFNTKRLEKIFYQIREKDPHNFERLLGIQGVGPRTILALTLISELIYGTKPSWKDPARYSFAHGGKDGHPYPVRKDTYDQSIKILEKAVQKAKLSKSEKMQALKPLRSLAS</sequence>
<dbReference type="PANTHER" id="PTHR38597:SF1">
    <property type="entry name" value="BLL3834 PROTEIN"/>
    <property type="match status" value="1"/>
</dbReference>
<gene>
    <name evidence="1" type="ORF">AMJ44_10610</name>
</gene>
<reference evidence="1 2" key="1">
    <citation type="journal article" date="2015" name="Microbiome">
        <title>Genomic resolution of linkages in carbon, nitrogen, and sulfur cycling among widespread estuary sediment bacteria.</title>
        <authorList>
            <person name="Baker B.J."/>
            <person name="Lazar C.S."/>
            <person name="Teske A.P."/>
            <person name="Dick G.J."/>
        </authorList>
    </citation>
    <scope>NUCLEOTIDE SEQUENCE [LARGE SCALE GENOMIC DNA]</scope>
    <source>
        <strain evidence="1">DG_54_3</strain>
    </source>
</reference>
<dbReference type="Proteomes" id="UP000051861">
    <property type="component" value="Unassembled WGS sequence"/>
</dbReference>
<organism evidence="1 2">
    <name type="scientific">candidate division WOR-1 bacterium DG_54_3</name>
    <dbReference type="NCBI Taxonomy" id="1703775"/>
    <lineage>
        <taxon>Bacteria</taxon>
        <taxon>Bacillati</taxon>
        <taxon>Saganbacteria</taxon>
    </lineage>
</organism>
<dbReference type="AlphaFoldDB" id="A0A0S7XS42"/>
<proteinExistence type="predicted"/>
<protein>
    <recommendedName>
        <fullName evidence="3">DUF763 domain-containing protein</fullName>
    </recommendedName>
</protein>
<accession>A0A0S7XS42</accession>
<evidence type="ECO:0000313" key="2">
    <source>
        <dbReference type="Proteomes" id="UP000051861"/>
    </source>
</evidence>